<feature type="domain" description="RsdA/BaiN/AoA(So)-like Rossmann fold-like" evidence="4">
    <location>
        <begin position="1"/>
        <end position="379"/>
    </location>
</feature>
<dbReference type="InterPro" id="IPR036188">
    <property type="entry name" value="FAD/NAD-bd_sf"/>
</dbReference>
<dbReference type="SUPFAM" id="SSF160996">
    <property type="entry name" value="HI0933 insert domain-like"/>
    <property type="match status" value="1"/>
</dbReference>
<accession>A0ABT0GHS8</accession>
<organism evidence="6 7">
    <name type="scientific">Pseudomarimonas salicorniae</name>
    <dbReference type="NCBI Taxonomy" id="2933270"/>
    <lineage>
        <taxon>Bacteria</taxon>
        <taxon>Pseudomonadati</taxon>
        <taxon>Pseudomonadota</taxon>
        <taxon>Gammaproteobacteria</taxon>
        <taxon>Lysobacterales</taxon>
        <taxon>Lysobacteraceae</taxon>
        <taxon>Pseudomarimonas</taxon>
    </lineage>
</organism>
<dbReference type="PANTHER" id="PTHR42887">
    <property type="entry name" value="OS12G0638800 PROTEIN"/>
    <property type="match status" value="1"/>
</dbReference>
<comment type="cofactor">
    <cofactor evidence="1">
        <name>FAD</name>
        <dbReference type="ChEBI" id="CHEBI:57692"/>
    </cofactor>
</comment>
<dbReference type="Gene3D" id="2.40.30.10">
    <property type="entry name" value="Translation factors"/>
    <property type="match status" value="1"/>
</dbReference>
<dbReference type="PANTHER" id="PTHR42887:SF2">
    <property type="entry name" value="OS12G0638800 PROTEIN"/>
    <property type="match status" value="1"/>
</dbReference>
<dbReference type="Gene3D" id="1.10.8.260">
    <property type="entry name" value="HI0933 insert domain-like"/>
    <property type="match status" value="1"/>
</dbReference>
<dbReference type="Pfam" id="PF03486">
    <property type="entry name" value="HI0933_like"/>
    <property type="match status" value="1"/>
</dbReference>
<protein>
    <submittedName>
        <fullName evidence="6">NAD(P)/FAD-dependent oxidoreductase</fullName>
    </submittedName>
</protein>
<dbReference type="SUPFAM" id="SSF51905">
    <property type="entry name" value="FAD/NAD(P)-binding domain"/>
    <property type="match status" value="1"/>
</dbReference>
<dbReference type="Proteomes" id="UP001431449">
    <property type="component" value="Unassembled WGS sequence"/>
</dbReference>
<feature type="domain" description="RsdA/BaiN/AoA(So)-like insert" evidence="5">
    <location>
        <begin position="173"/>
        <end position="326"/>
    </location>
</feature>
<reference evidence="6" key="1">
    <citation type="submission" date="2022-04" db="EMBL/GenBank/DDBJ databases">
        <title>Lysobacter sp. CAU 1642 isolated from sea sand.</title>
        <authorList>
            <person name="Kim W."/>
        </authorList>
    </citation>
    <scope>NUCLEOTIDE SEQUENCE</scope>
    <source>
        <strain evidence="6">CAU 1642</strain>
    </source>
</reference>
<evidence type="ECO:0000256" key="2">
    <source>
        <dbReference type="ARBA" id="ARBA00022630"/>
    </source>
</evidence>
<dbReference type="InterPro" id="IPR057661">
    <property type="entry name" value="RsdA/BaiN/AoA(So)_Rossmann"/>
</dbReference>
<evidence type="ECO:0000256" key="3">
    <source>
        <dbReference type="ARBA" id="ARBA00022827"/>
    </source>
</evidence>
<comment type="caution">
    <text evidence="6">The sequence shown here is derived from an EMBL/GenBank/DDBJ whole genome shotgun (WGS) entry which is preliminary data.</text>
</comment>
<gene>
    <name evidence="6" type="ORF">M0G41_09460</name>
</gene>
<keyword evidence="2" id="KW-0285">Flavoprotein</keyword>
<dbReference type="NCBIfam" id="TIGR00275">
    <property type="entry name" value="aminoacetone oxidase family FAD-binding enzyme"/>
    <property type="match status" value="1"/>
</dbReference>
<evidence type="ECO:0000259" key="4">
    <source>
        <dbReference type="Pfam" id="PF03486"/>
    </source>
</evidence>
<keyword evidence="3" id="KW-0274">FAD</keyword>
<name>A0ABT0GHS8_9GAMM</name>
<evidence type="ECO:0000313" key="6">
    <source>
        <dbReference type="EMBL" id="MCK7593897.1"/>
    </source>
</evidence>
<evidence type="ECO:0000259" key="5">
    <source>
        <dbReference type="Pfam" id="PF22780"/>
    </source>
</evidence>
<dbReference type="Pfam" id="PF22780">
    <property type="entry name" value="HI0933_like_1st"/>
    <property type="match status" value="1"/>
</dbReference>
<dbReference type="EMBL" id="JALNMH010000007">
    <property type="protein sequence ID" value="MCK7593897.1"/>
    <property type="molecule type" value="Genomic_DNA"/>
</dbReference>
<dbReference type="Gene3D" id="3.50.50.60">
    <property type="entry name" value="FAD/NAD(P)-binding domain"/>
    <property type="match status" value="1"/>
</dbReference>
<proteinExistence type="predicted"/>
<keyword evidence="7" id="KW-1185">Reference proteome</keyword>
<evidence type="ECO:0000256" key="1">
    <source>
        <dbReference type="ARBA" id="ARBA00001974"/>
    </source>
</evidence>
<dbReference type="InterPro" id="IPR055178">
    <property type="entry name" value="RsdA/BaiN/AoA(So)-like_dom"/>
</dbReference>
<dbReference type="InterPro" id="IPR004792">
    <property type="entry name" value="BaiN-like"/>
</dbReference>
<dbReference type="InterPro" id="IPR023166">
    <property type="entry name" value="BaiN-like_dom_sf"/>
</dbReference>
<evidence type="ECO:0000313" key="7">
    <source>
        <dbReference type="Proteomes" id="UP001431449"/>
    </source>
</evidence>
<sequence length="381" mass="41281">MCAAAAGQRGRSVVVLDHANKVGKKILMSGGGRCNFTNLFATPANYLSGNPHFCKSALSRYTQHDFIALVEKHGVPYHEKTLGQLFCDRKSRDILDLLLAECADVGAEVWTDCAVQRIRRHDAGFDLHTALGDYRCPSLVIATGGLSIPRMGATGFGYQVAKQFGLKLTPREAALVPFTLKGRLLSLAQGLAGVALPVIAECRGQRFPEALLFTHKGLSGPAILQVSNYWHPGDPVQIDFLPGQDLAALISEWRADGSRAELSTRLSRLMPKGFVQAWLSHHGLESALAGKHLADLSQADVSRLCDAFQRWTCVPDGTEGYATAEVTRGGVDTAEVSSKTFEARSVPGLYFIGEVLDVTGWLGGYNFQWAWASGWCAGQYV</sequence>